<dbReference type="Pfam" id="PF08241">
    <property type="entry name" value="Methyltransf_11"/>
    <property type="match status" value="1"/>
</dbReference>
<dbReference type="GO" id="GO:0008757">
    <property type="term" value="F:S-adenosylmethionine-dependent methyltransferase activity"/>
    <property type="evidence" value="ECO:0007669"/>
    <property type="project" value="InterPro"/>
</dbReference>
<geneLocation type="plasmid" evidence="2 3">
    <name>pVL1_3</name>
</geneLocation>
<keyword evidence="2" id="KW-0614">Plasmid</keyword>
<dbReference type="Gene3D" id="3.40.50.150">
    <property type="entry name" value="Vaccinia Virus protein VP39"/>
    <property type="match status" value="1"/>
</dbReference>
<proteinExistence type="predicted"/>
<dbReference type="InterPro" id="IPR029063">
    <property type="entry name" value="SAM-dependent_MTases_sf"/>
</dbReference>
<dbReference type="PANTHER" id="PTHR43861:SF1">
    <property type="entry name" value="TRANS-ACONITATE 2-METHYLTRANSFERASE"/>
    <property type="match status" value="1"/>
</dbReference>
<dbReference type="InterPro" id="IPR013216">
    <property type="entry name" value="Methyltransf_11"/>
</dbReference>
<keyword evidence="2" id="KW-0489">Methyltransferase</keyword>
<dbReference type="SUPFAM" id="SSF53335">
    <property type="entry name" value="S-adenosyl-L-methionine-dependent methyltransferases"/>
    <property type="match status" value="1"/>
</dbReference>
<sequence>MLNPRTPVGLQSRSLHAQAWVEAYPLIDRQLSPLGLEAIAALAPSPGATVLDIGCGAGQTLGQLAEIVGASGRVIGVDVAEPLIAIAAQRTRSLPNISVIESDAQTIDLPSESADAVYSRFGVMGFADPVAAFTNFRRMLRPGGRLAFVCWQALDQNELDHLPLTAAGIPGVSDDAPFSFADPRVIDGVLGQAGFEGIGVRAHSARVSSGDLDAMTEVLLKVGSLGKTVREHSALRADAEPRLRAALAKLGDHAQVSLTASVWIVTAHAP</sequence>
<dbReference type="RefSeq" id="WP_207184015.1">
    <property type="nucleotide sequence ID" value="NZ_AP024148.1"/>
</dbReference>
<evidence type="ECO:0000313" key="2">
    <source>
        <dbReference type="EMBL" id="BCM87981.1"/>
    </source>
</evidence>
<reference evidence="2" key="1">
    <citation type="submission" date="2020-11" db="EMBL/GenBank/DDBJ databases">
        <title>Complete genome sequence of a novel pathogenic Methylobacterium strain isolated from rice in Vietnam.</title>
        <authorList>
            <person name="Lai K."/>
            <person name="Okazaki S."/>
            <person name="Higashi K."/>
            <person name="Mori H."/>
            <person name="Toyoda A."/>
            <person name="Kurokawa K."/>
        </authorList>
    </citation>
    <scope>NUCLEOTIDE SEQUENCE</scope>
    <source>
        <strain evidence="2">VL1</strain>
        <plasmid evidence="2">pVL1_3</plasmid>
    </source>
</reference>
<feature type="domain" description="Methyltransferase type 11" evidence="1">
    <location>
        <begin position="51"/>
        <end position="148"/>
    </location>
</feature>
<evidence type="ECO:0000313" key="3">
    <source>
        <dbReference type="Proteomes" id="UP000663508"/>
    </source>
</evidence>
<dbReference type="KEGG" id="mind:mvi_64420"/>
<keyword evidence="2" id="KW-0808">Transferase</keyword>
<name>A0A8H9CAB2_9HYPH</name>
<protein>
    <submittedName>
        <fullName evidence="2">Methyltransferase</fullName>
    </submittedName>
</protein>
<dbReference type="CDD" id="cd02440">
    <property type="entry name" value="AdoMet_MTases"/>
    <property type="match status" value="1"/>
</dbReference>
<accession>A0A8H9CAB2</accession>
<organism evidence="2 3">
    <name type="scientific">Methylobacterium indicum</name>
    <dbReference type="NCBI Taxonomy" id="1775910"/>
    <lineage>
        <taxon>Bacteria</taxon>
        <taxon>Pseudomonadati</taxon>
        <taxon>Pseudomonadota</taxon>
        <taxon>Alphaproteobacteria</taxon>
        <taxon>Hyphomicrobiales</taxon>
        <taxon>Methylobacteriaceae</taxon>
        <taxon>Methylobacterium</taxon>
    </lineage>
</organism>
<dbReference type="EMBL" id="AP024148">
    <property type="protein sequence ID" value="BCM87981.1"/>
    <property type="molecule type" value="Genomic_DNA"/>
</dbReference>
<evidence type="ECO:0000259" key="1">
    <source>
        <dbReference type="Pfam" id="PF08241"/>
    </source>
</evidence>
<dbReference type="Proteomes" id="UP000663508">
    <property type="component" value="Plasmid pVL1_3"/>
</dbReference>
<dbReference type="AlphaFoldDB" id="A0A8H9CAB2"/>
<dbReference type="PANTHER" id="PTHR43861">
    <property type="entry name" value="TRANS-ACONITATE 2-METHYLTRANSFERASE-RELATED"/>
    <property type="match status" value="1"/>
</dbReference>
<dbReference type="GO" id="GO:0032259">
    <property type="term" value="P:methylation"/>
    <property type="evidence" value="ECO:0007669"/>
    <property type="project" value="UniProtKB-KW"/>
</dbReference>
<gene>
    <name evidence="2" type="ORF">mvi_64420</name>
</gene>